<keyword evidence="4 8" id="KW-1133">Transmembrane helix</keyword>
<keyword evidence="12" id="KW-1185">Reference proteome</keyword>
<evidence type="ECO:0000259" key="10">
    <source>
        <dbReference type="Pfam" id="PF12704"/>
    </source>
</evidence>
<dbReference type="Pfam" id="PF02687">
    <property type="entry name" value="FtsX"/>
    <property type="match status" value="1"/>
</dbReference>
<accession>A0ABN1JDY8</accession>
<proteinExistence type="inferred from homology"/>
<dbReference type="PANTHER" id="PTHR30572:SF4">
    <property type="entry name" value="ABC TRANSPORTER PERMEASE YTRF"/>
    <property type="match status" value="1"/>
</dbReference>
<feature type="domain" description="ABC3 transporter permease C-terminal" evidence="9">
    <location>
        <begin position="439"/>
        <end position="561"/>
    </location>
</feature>
<dbReference type="Pfam" id="PF12704">
    <property type="entry name" value="MacB_PCD"/>
    <property type="match status" value="1"/>
</dbReference>
<evidence type="ECO:0000256" key="2">
    <source>
        <dbReference type="ARBA" id="ARBA00022475"/>
    </source>
</evidence>
<sequence length="569" mass="62359">MKFSDIIEIIWRNLWERKGRTILTMIGVIIGSIAIYVIVSIGNGFQDFTSGKLNSFGDANTITISPYIDNPLDSGSKNIKNKKKILTEKNVNELEKLDFTKYIVPNISTSISASYKKNKLDSLQLSGMKMKNYSKDHELSLGRYPNDSNKNQVVIGQKLAASLLNIKDTSNLKPEELEAILSKKIELKIPEANLPSEKTGQSSNSKDTNISEDNLMKDSQTNSTENSNEEASLSSNEFINNDSDTNKLEDTETKTEPDESNSSNLKESNNQDNLKSGNQLNKNDNVDNSTSKEASKELSSNDNTNTSDSSKNTETVVNSSDLKNSTEDIPIENSLSSNNIKGKTYKVKVVGILKEGMMNDFSMQSSLGLVENILKSKNPEKDFLKEKGYQSIDLVLKDTQSMEKAEKHLKSNGYLYSTLKDAQEQIGSILTGIKLILGSFGGISLLVAAFGIANTMNMSILERKKEIGIMKVVGASVWDVKKIFIGEATAIGFMGGLIGIIIGFLICLLINIPLSAKLSTSTEKVTIISFSIGLVGFVLLFSSFIGFLSGLYPASRAAKLNVIDSIKDQ</sequence>
<evidence type="ECO:0000256" key="6">
    <source>
        <dbReference type="ARBA" id="ARBA00038076"/>
    </source>
</evidence>
<dbReference type="EMBL" id="BAAACG010000008">
    <property type="protein sequence ID" value="GAA0737037.1"/>
    <property type="molecule type" value="Genomic_DNA"/>
</dbReference>
<dbReference type="InterPro" id="IPR003838">
    <property type="entry name" value="ABC3_permease_C"/>
</dbReference>
<dbReference type="RefSeq" id="WP_343760003.1">
    <property type="nucleotide sequence ID" value="NZ_BAAACG010000008.1"/>
</dbReference>
<name>A0ABN1JDY8_9CLOT</name>
<protein>
    <recommendedName>
        <fullName evidence="13">ABC transporter permease YtrF</fullName>
    </recommendedName>
</protein>
<feature type="compositionally biased region" description="Low complexity" evidence="7">
    <location>
        <begin position="260"/>
        <end position="270"/>
    </location>
</feature>
<feature type="compositionally biased region" description="Polar residues" evidence="7">
    <location>
        <begin position="196"/>
        <end position="212"/>
    </location>
</feature>
<feature type="region of interest" description="Disordered" evidence="7">
    <location>
        <begin position="192"/>
        <end position="337"/>
    </location>
</feature>
<feature type="compositionally biased region" description="Polar residues" evidence="7">
    <location>
        <begin position="271"/>
        <end position="292"/>
    </location>
</feature>
<evidence type="ECO:0000256" key="4">
    <source>
        <dbReference type="ARBA" id="ARBA00022989"/>
    </source>
</evidence>
<keyword evidence="3 8" id="KW-0812">Transmembrane</keyword>
<dbReference type="Proteomes" id="UP001501510">
    <property type="component" value="Unassembled WGS sequence"/>
</dbReference>
<feature type="transmembrane region" description="Helical" evidence="8">
    <location>
        <begin position="435"/>
        <end position="456"/>
    </location>
</feature>
<dbReference type="PANTHER" id="PTHR30572">
    <property type="entry name" value="MEMBRANE COMPONENT OF TRANSPORTER-RELATED"/>
    <property type="match status" value="1"/>
</dbReference>
<evidence type="ECO:0000256" key="7">
    <source>
        <dbReference type="SAM" id="MobiDB-lite"/>
    </source>
</evidence>
<feature type="domain" description="MacB-like periplasmic core" evidence="10">
    <location>
        <begin position="21"/>
        <end position="166"/>
    </location>
</feature>
<feature type="compositionally biased region" description="Basic and acidic residues" evidence="7">
    <location>
        <begin position="244"/>
        <end position="257"/>
    </location>
</feature>
<evidence type="ECO:0000256" key="5">
    <source>
        <dbReference type="ARBA" id="ARBA00023136"/>
    </source>
</evidence>
<evidence type="ECO:0000256" key="1">
    <source>
        <dbReference type="ARBA" id="ARBA00004651"/>
    </source>
</evidence>
<feature type="transmembrane region" description="Helical" evidence="8">
    <location>
        <begin position="526"/>
        <end position="552"/>
    </location>
</feature>
<evidence type="ECO:0008006" key="13">
    <source>
        <dbReference type="Google" id="ProtNLM"/>
    </source>
</evidence>
<comment type="similarity">
    <text evidence="6">Belongs to the ABC-4 integral membrane protein family.</text>
</comment>
<evidence type="ECO:0000313" key="11">
    <source>
        <dbReference type="EMBL" id="GAA0737037.1"/>
    </source>
</evidence>
<evidence type="ECO:0000256" key="3">
    <source>
        <dbReference type="ARBA" id="ARBA00022692"/>
    </source>
</evidence>
<feature type="transmembrane region" description="Helical" evidence="8">
    <location>
        <begin position="21"/>
        <end position="39"/>
    </location>
</feature>
<feature type="transmembrane region" description="Helical" evidence="8">
    <location>
        <begin position="491"/>
        <end position="514"/>
    </location>
</feature>
<dbReference type="InterPro" id="IPR025857">
    <property type="entry name" value="MacB_PCD"/>
</dbReference>
<reference evidence="11 12" key="1">
    <citation type="journal article" date="2019" name="Int. J. Syst. Evol. Microbiol.">
        <title>The Global Catalogue of Microorganisms (GCM) 10K type strain sequencing project: providing services to taxonomists for standard genome sequencing and annotation.</title>
        <authorList>
            <consortium name="The Broad Institute Genomics Platform"/>
            <consortium name="The Broad Institute Genome Sequencing Center for Infectious Disease"/>
            <person name="Wu L."/>
            <person name="Ma J."/>
        </authorList>
    </citation>
    <scope>NUCLEOTIDE SEQUENCE [LARGE SCALE GENOMIC DNA]</scope>
    <source>
        <strain evidence="11 12">JCM 1407</strain>
    </source>
</reference>
<evidence type="ECO:0000313" key="12">
    <source>
        <dbReference type="Proteomes" id="UP001501510"/>
    </source>
</evidence>
<dbReference type="InterPro" id="IPR050250">
    <property type="entry name" value="Macrolide_Exporter_MacB"/>
</dbReference>
<evidence type="ECO:0000259" key="9">
    <source>
        <dbReference type="Pfam" id="PF02687"/>
    </source>
</evidence>
<keyword evidence="2" id="KW-1003">Cell membrane</keyword>
<gene>
    <name evidence="11" type="ORF">GCM10008906_12690</name>
</gene>
<feature type="compositionally biased region" description="Low complexity" evidence="7">
    <location>
        <begin position="219"/>
        <end position="237"/>
    </location>
</feature>
<feature type="compositionally biased region" description="Low complexity" evidence="7">
    <location>
        <begin position="300"/>
        <end position="315"/>
    </location>
</feature>
<evidence type="ECO:0000256" key="8">
    <source>
        <dbReference type="SAM" id="Phobius"/>
    </source>
</evidence>
<comment type="subcellular location">
    <subcellularLocation>
        <location evidence="1">Cell membrane</location>
        <topology evidence="1">Multi-pass membrane protein</topology>
    </subcellularLocation>
</comment>
<keyword evidence="5 8" id="KW-0472">Membrane</keyword>
<organism evidence="11 12">
    <name type="scientific">Clostridium oceanicum</name>
    <dbReference type="NCBI Taxonomy" id="1543"/>
    <lineage>
        <taxon>Bacteria</taxon>
        <taxon>Bacillati</taxon>
        <taxon>Bacillota</taxon>
        <taxon>Clostridia</taxon>
        <taxon>Eubacteriales</taxon>
        <taxon>Clostridiaceae</taxon>
        <taxon>Clostridium</taxon>
    </lineage>
</organism>
<comment type="caution">
    <text evidence="11">The sequence shown here is derived from an EMBL/GenBank/DDBJ whole genome shotgun (WGS) entry which is preliminary data.</text>
</comment>